<feature type="transmembrane region" description="Helical" evidence="1">
    <location>
        <begin position="5"/>
        <end position="25"/>
    </location>
</feature>
<dbReference type="EMBL" id="JACHHD010000021">
    <property type="protein sequence ID" value="MBB5185655.1"/>
    <property type="molecule type" value="Genomic_DNA"/>
</dbReference>
<evidence type="ECO:0000313" key="3">
    <source>
        <dbReference type="EMBL" id="MBB5185655.1"/>
    </source>
</evidence>
<dbReference type="InterPro" id="IPR025517">
    <property type="entry name" value="DUF4405"/>
</dbReference>
<keyword evidence="1" id="KW-0472">Membrane</keyword>
<protein>
    <recommendedName>
        <fullName evidence="2">Flavinylation-associated cytochrome domain-containing protein</fullName>
    </recommendedName>
</protein>
<feature type="transmembrane region" description="Helical" evidence="1">
    <location>
        <begin position="31"/>
        <end position="50"/>
    </location>
</feature>
<feature type="transmembrane region" description="Helical" evidence="1">
    <location>
        <begin position="150"/>
        <end position="171"/>
    </location>
</feature>
<keyword evidence="1" id="KW-1133">Transmembrane helix</keyword>
<reference evidence="3 4" key="1">
    <citation type="submission" date="2020-08" db="EMBL/GenBank/DDBJ databases">
        <title>Genomic Encyclopedia of Type Strains, Phase IV (KMG-IV): sequencing the most valuable type-strain genomes for metagenomic binning, comparative biology and taxonomic classification.</title>
        <authorList>
            <person name="Goeker M."/>
        </authorList>
    </citation>
    <scope>NUCLEOTIDE SEQUENCE [LARGE SCALE GENOMIC DNA]</scope>
    <source>
        <strain evidence="3 4">DSM 26963</strain>
    </source>
</reference>
<comment type="caution">
    <text evidence="3">The sequence shown here is derived from an EMBL/GenBank/DDBJ whole genome shotgun (WGS) entry which is preliminary data.</text>
</comment>
<accession>A0A7W8D1R8</accession>
<gene>
    <name evidence="3" type="ORF">HNQ43_001733</name>
</gene>
<dbReference type="Proteomes" id="UP000521313">
    <property type="component" value="Unassembled WGS sequence"/>
</dbReference>
<feature type="domain" description="Flavinylation-associated cytochrome" evidence="2">
    <location>
        <begin position="72"/>
        <end position="131"/>
    </location>
</feature>
<dbReference type="RefSeq" id="WP_183376826.1">
    <property type="nucleotide sequence ID" value="NZ_JACHHD010000021.1"/>
</dbReference>
<evidence type="ECO:0000259" key="2">
    <source>
        <dbReference type="Pfam" id="PF14358"/>
    </source>
</evidence>
<keyword evidence="1" id="KW-0812">Transmembrane</keyword>
<feature type="transmembrane region" description="Helical" evidence="1">
    <location>
        <begin position="111"/>
        <end position="129"/>
    </location>
</feature>
<proteinExistence type="predicted"/>
<feature type="transmembrane region" description="Helical" evidence="1">
    <location>
        <begin position="71"/>
        <end position="91"/>
    </location>
</feature>
<evidence type="ECO:0000256" key="1">
    <source>
        <dbReference type="SAM" id="Phobius"/>
    </source>
</evidence>
<evidence type="ECO:0000313" key="4">
    <source>
        <dbReference type="Proteomes" id="UP000521313"/>
    </source>
</evidence>
<dbReference type="AlphaFoldDB" id="A0A7W8D1R8"/>
<dbReference type="Pfam" id="PF14358">
    <property type="entry name" value="DUF4405"/>
    <property type="match status" value="1"/>
</dbReference>
<feature type="transmembrane region" description="Helical" evidence="1">
    <location>
        <begin position="195"/>
        <end position="216"/>
    </location>
</feature>
<sequence>MKPKAVIKIIIDGLMTLVLLFLMGYPLWGDIAHEWVGTLMMLLFIAHHLLNRHWYSNLFKGRFTCMRIFQIVVNMLLLITMLLQMYSGIAMSRHIFSFLPMHGGMALARRLHILGAYWGFILMSIHLGLHWNMVLGMAKRIVGKTNPAKFVRTSLFILSILIADYGVFVFIDRNFLTYMFLRSEFVFLDYGEPLWSFYLDYVSLMGLWIFLSHYLLKWLKKKEKNNAIYKIR</sequence>
<organism evidence="3 4">
    <name type="scientific">Faecalicoccus acidiformans</name>
    <dbReference type="NCBI Taxonomy" id="915173"/>
    <lineage>
        <taxon>Bacteria</taxon>
        <taxon>Bacillati</taxon>
        <taxon>Bacillota</taxon>
        <taxon>Erysipelotrichia</taxon>
        <taxon>Erysipelotrichales</taxon>
        <taxon>Erysipelotrichaceae</taxon>
        <taxon>Faecalicoccus</taxon>
    </lineage>
</organism>
<name>A0A7W8D1R8_9FIRM</name>